<evidence type="ECO:0000256" key="1">
    <source>
        <dbReference type="SAM" id="MobiDB-lite"/>
    </source>
</evidence>
<dbReference type="EMBL" id="LGUT01000830">
    <property type="protein sequence ID" value="KOG90237.1"/>
    <property type="molecule type" value="Genomic_DNA"/>
</dbReference>
<evidence type="ECO:0000313" key="4">
    <source>
        <dbReference type="Proteomes" id="UP000037020"/>
    </source>
</evidence>
<evidence type="ECO:0000313" key="3">
    <source>
        <dbReference type="EMBL" id="KOG90237.1"/>
    </source>
</evidence>
<feature type="compositionally biased region" description="Low complexity" evidence="1">
    <location>
        <begin position="10"/>
        <end position="23"/>
    </location>
</feature>
<comment type="caution">
    <text evidence="3">The sequence shown here is derived from an EMBL/GenBank/DDBJ whole genome shotgun (WGS) entry which is preliminary data.</text>
</comment>
<sequence>MTALHREPLATAVPSAPASPSVTRRQVLRGTSVAAVAVLGAGIGTGGAHAAPPRPPDSRAGTAQAAPRPPGARTGPDPRAVRRVLAGLIEAEGLPGAQAVITDAGGRVREVTAGAGDLATGRPYPHDSRLRVGSHTKTFIATVVLQLVAEGRVRLEAPVERYLPGVVRGHGNDGRRVSVHQLLQHTSGLPDFPDDLTDETPGYFTPEAVVRRVLAQPPEFPPGERWSYCNLGYILLGMLVERV</sequence>
<feature type="region of interest" description="Disordered" evidence="1">
    <location>
        <begin position="1"/>
        <end position="24"/>
    </location>
</feature>
<feature type="domain" description="Beta-lactamase-related" evidence="2">
    <location>
        <begin position="81"/>
        <end position="243"/>
    </location>
</feature>
<dbReference type="Proteomes" id="UP000037020">
    <property type="component" value="Unassembled WGS sequence"/>
</dbReference>
<reference evidence="3 4" key="1">
    <citation type="submission" date="2015-07" db="EMBL/GenBank/DDBJ databases">
        <authorList>
            <person name="Ju K.-S."/>
            <person name="Doroghazi J.R."/>
            <person name="Metcalf W.W."/>
        </authorList>
    </citation>
    <scope>NUCLEOTIDE SEQUENCE [LARGE SCALE GENOMIC DNA]</scope>
    <source>
        <strain evidence="3 4">NRRL B-3589</strain>
    </source>
</reference>
<dbReference type="Gene3D" id="3.40.710.10">
    <property type="entry name" value="DD-peptidase/beta-lactamase superfamily"/>
    <property type="match status" value="1"/>
</dbReference>
<feature type="compositionally biased region" description="Low complexity" evidence="1">
    <location>
        <begin position="59"/>
        <end position="78"/>
    </location>
</feature>
<dbReference type="PROSITE" id="PS51318">
    <property type="entry name" value="TAT"/>
    <property type="match status" value="1"/>
</dbReference>
<gene>
    <name evidence="3" type="ORF">ADK38_09845</name>
</gene>
<feature type="region of interest" description="Disordered" evidence="1">
    <location>
        <begin position="46"/>
        <end position="78"/>
    </location>
</feature>
<protein>
    <recommendedName>
        <fullName evidence="2">Beta-lactamase-related domain-containing protein</fullName>
    </recommendedName>
</protein>
<dbReference type="SUPFAM" id="SSF56601">
    <property type="entry name" value="beta-lactamase/transpeptidase-like"/>
    <property type="match status" value="1"/>
</dbReference>
<proteinExistence type="predicted"/>
<dbReference type="PANTHER" id="PTHR46825:SF7">
    <property type="entry name" value="D-ALANYL-D-ALANINE CARBOXYPEPTIDASE"/>
    <property type="match status" value="1"/>
</dbReference>
<evidence type="ECO:0000259" key="2">
    <source>
        <dbReference type="Pfam" id="PF00144"/>
    </source>
</evidence>
<dbReference type="InterPro" id="IPR006311">
    <property type="entry name" value="TAT_signal"/>
</dbReference>
<feature type="non-terminal residue" evidence="3">
    <location>
        <position position="243"/>
    </location>
</feature>
<keyword evidence="4" id="KW-1185">Reference proteome</keyword>
<accession>A0ABR5JA31</accession>
<dbReference type="InterPro" id="IPR012338">
    <property type="entry name" value="Beta-lactam/transpept-like"/>
</dbReference>
<dbReference type="InterPro" id="IPR050491">
    <property type="entry name" value="AmpC-like"/>
</dbReference>
<organism evidence="3 4">
    <name type="scientific">Streptomyces varsoviensis</name>
    <dbReference type="NCBI Taxonomy" id="67373"/>
    <lineage>
        <taxon>Bacteria</taxon>
        <taxon>Bacillati</taxon>
        <taxon>Actinomycetota</taxon>
        <taxon>Actinomycetes</taxon>
        <taxon>Kitasatosporales</taxon>
        <taxon>Streptomycetaceae</taxon>
        <taxon>Streptomyces</taxon>
    </lineage>
</organism>
<name>A0ABR5JA31_9ACTN</name>
<dbReference type="PANTHER" id="PTHR46825">
    <property type="entry name" value="D-ALANYL-D-ALANINE-CARBOXYPEPTIDASE/ENDOPEPTIDASE AMPH"/>
    <property type="match status" value="1"/>
</dbReference>
<dbReference type="Pfam" id="PF00144">
    <property type="entry name" value="Beta-lactamase"/>
    <property type="match status" value="1"/>
</dbReference>
<dbReference type="InterPro" id="IPR001466">
    <property type="entry name" value="Beta-lactam-related"/>
</dbReference>